<dbReference type="GO" id="GO:0005975">
    <property type="term" value="P:carbohydrate metabolic process"/>
    <property type="evidence" value="ECO:0007669"/>
    <property type="project" value="InterPro"/>
</dbReference>
<feature type="domain" description="Bacterial alpha-L-rhamnosidase N-terminal" evidence="2">
    <location>
        <begin position="69"/>
        <end position="217"/>
    </location>
</feature>
<dbReference type="Pfam" id="PF17390">
    <property type="entry name" value="Bac_rhamnosid_C"/>
    <property type="match status" value="1"/>
</dbReference>
<dbReference type="Proteomes" id="UP000320300">
    <property type="component" value="Unassembled WGS sequence"/>
</dbReference>
<feature type="domain" description="Alpha-L-rhamnosidase C-terminal" evidence="4">
    <location>
        <begin position="713"/>
        <end position="772"/>
    </location>
</feature>
<reference evidence="5 6" key="1">
    <citation type="submission" date="2017-05" db="EMBL/GenBank/DDBJ databases">
        <authorList>
            <person name="Varghese N."/>
            <person name="Submissions S."/>
        </authorList>
    </citation>
    <scope>NUCLEOTIDE SEQUENCE [LARGE SCALE GENOMIC DNA]</scope>
    <source>
        <strain evidence="5 6">DSM 19036</strain>
    </source>
</reference>
<dbReference type="OrthoDB" id="9815108at2"/>
<dbReference type="InterPro" id="IPR013737">
    <property type="entry name" value="Bac_rhamnosid_N"/>
</dbReference>
<dbReference type="InterPro" id="IPR008928">
    <property type="entry name" value="6-hairpin_glycosidase_sf"/>
</dbReference>
<organism evidence="5 6">
    <name type="scientific">Pedobacter westerhofensis</name>
    <dbReference type="NCBI Taxonomy" id="425512"/>
    <lineage>
        <taxon>Bacteria</taxon>
        <taxon>Pseudomonadati</taxon>
        <taxon>Bacteroidota</taxon>
        <taxon>Sphingobacteriia</taxon>
        <taxon>Sphingobacteriales</taxon>
        <taxon>Sphingobacteriaceae</taxon>
        <taxon>Pedobacter</taxon>
    </lineage>
</organism>
<gene>
    <name evidence="5" type="ORF">SAMN06265348_11817</name>
</gene>
<evidence type="ECO:0000313" key="6">
    <source>
        <dbReference type="Proteomes" id="UP000320300"/>
    </source>
</evidence>
<dbReference type="InterPro" id="IPR035398">
    <property type="entry name" value="Bac_rhamnosid_C"/>
</dbReference>
<feature type="signal peptide" evidence="1">
    <location>
        <begin position="1"/>
        <end position="21"/>
    </location>
</feature>
<keyword evidence="1" id="KW-0732">Signal</keyword>
<keyword evidence="6" id="KW-1185">Reference proteome</keyword>
<sequence>MKLKFNVFMLCMILGMCVAKGQTTPVNPKLLKSSWPAYWVTSPNAMQREYGVYHFRRTFNLSAAPANFIVHVSADNRYRLFVNGKPVCSGPARGDLFNWYYESIDISSYLKRGSNTIAALVWNMGELAAVGQISNQTAFMLQGNGDPEKIVNTGKDWKVSMSKAFSPCSKDNMKRLQAYMVVGPGDQVDGKKYAWGWENLSYDDSKWDNALEITHPEPVGYGTDNQWTVTPRSIPLFEEQLTRFAFLRRSSGMEANSDFLLGKSALKIPAQQTVSILIDNSVNISGYPEILTAHGTGATIRLTYAESLFDAKGVKGNRNDIDQKEIKGNYDIYLPDGGDDRKFRPLWIRSFRYLQLDITTKDEPLEIRDIYCMKTGYPLEMNASFSSSDPTLREIWNVGWRTAQLCAGEQYYDTPYYEQLQYTGDSRIQALISLYISGDVRLMRKAILDFYHSRTPEGLTQGRYPSNRLQIIPTFSLFWISMIHDYWMYRHDDAFVKQFLPAINEITEWYSVRIDKDKKMLGPLTWWNFIDWDNFNDWGTAPGADNGNSSIITLQYAYTLNQAADLFKSFGHVSQSDEMKLLAAELNQNTFMACFNAEKGLIADTPDQQTYSQHAGIWAVLSGAVPQNEVPRIMQKLLQDKSIGQVTFFYRFYLTQALRKAELADVYYSELTPWRDMLKLGLSTFAEKPEPTRSDCHAWSASPNYDFLATICGITSDAPGFERVLIRPFLGELTQAECTMPHPSGQIAVKLQRTGESGVRAEIKLPEGLTGTFAWKNKTSKLHSGTQTIVY</sequence>
<dbReference type="Gene3D" id="2.60.420.10">
    <property type="entry name" value="Maltose phosphorylase, domain 3"/>
    <property type="match status" value="1"/>
</dbReference>
<protein>
    <submittedName>
        <fullName evidence="5">Alpha-L-rhamnosidase N-terminal domain-containing protein</fullName>
    </submittedName>
</protein>
<evidence type="ECO:0000259" key="2">
    <source>
        <dbReference type="Pfam" id="PF08531"/>
    </source>
</evidence>
<dbReference type="InterPro" id="IPR012341">
    <property type="entry name" value="6hp_glycosidase-like_sf"/>
</dbReference>
<dbReference type="SUPFAM" id="SSF48208">
    <property type="entry name" value="Six-hairpin glycosidases"/>
    <property type="match status" value="1"/>
</dbReference>
<dbReference type="Gene3D" id="2.60.120.260">
    <property type="entry name" value="Galactose-binding domain-like"/>
    <property type="match status" value="2"/>
</dbReference>
<accession>A0A521FRW2</accession>
<evidence type="ECO:0000313" key="5">
    <source>
        <dbReference type="EMBL" id="SMO98869.1"/>
    </source>
</evidence>
<evidence type="ECO:0000256" key="1">
    <source>
        <dbReference type="SAM" id="SignalP"/>
    </source>
</evidence>
<dbReference type="RefSeq" id="WP_142531142.1">
    <property type="nucleotide sequence ID" value="NZ_CBCSJO010000019.1"/>
</dbReference>
<evidence type="ECO:0000259" key="4">
    <source>
        <dbReference type="Pfam" id="PF17390"/>
    </source>
</evidence>
<dbReference type="SUPFAM" id="SSF49785">
    <property type="entry name" value="Galactose-binding domain-like"/>
    <property type="match status" value="1"/>
</dbReference>
<dbReference type="AlphaFoldDB" id="A0A521FRW2"/>
<dbReference type="InterPro" id="IPR008979">
    <property type="entry name" value="Galactose-bd-like_sf"/>
</dbReference>
<proteinExistence type="predicted"/>
<dbReference type="Gene3D" id="1.50.10.10">
    <property type="match status" value="1"/>
</dbReference>
<evidence type="ECO:0000259" key="3">
    <source>
        <dbReference type="Pfam" id="PF17389"/>
    </source>
</evidence>
<dbReference type="Pfam" id="PF08531">
    <property type="entry name" value="Bac_rhamnosid_N"/>
    <property type="match status" value="1"/>
</dbReference>
<dbReference type="EMBL" id="FXTN01000018">
    <property type="protein sequence ID" value="SMO98869.1"/>
    <property type="molecule type" value="Genomic_DNA"/>
</dbReference>
<feature type="chain" id="PRO_5022034336" evidence="1">
    <location>
        <begin position="22"/>
        <end position="791"/>
    </location>
</feature>
<dbReference type="PANTHER" id="PTHR34987:SF2">
    <property type="entry name" value="B, PUTATIVE (AFU_ORTHOLOGUE AFUA_7G05040)-RELATED"/>
    <property type="match status" value="1"/>
</dbReference>
<name>A0A521FRW2_9SPHI</name>
<dbReference type="Pfam" id="PF17389">
    <property type="entry name" value="Bac_rhamnosid6H"/>
    <property type="match status" value="1"/>
</dbReference>
<dbReference type="InterPro" id="IPR035396">
    <property type="entry name" value="Bac_rhamnosid6H"/>
</dbReference>
<feature type="domain" description="Alpha-L-rhamnosidase six-hairpin glycosidase" evidence="3">
    <location>
        <begin position="382"/>
        <end position="703"/>
    </location>
</feature>
<dbReference type="PANTHER" id="PTHR34987">
    <property type="entry name" value="C, PUTATIVE (AFU_ORTHOLOGUE AFUA_3G02880)-RELATED"/>
    <property type="match status" value="1"/>
</dbReference>